<dbReference type="PANTHER" id="PTHR30221:SF20">
    <property type="entry name" value="SMALL-CONDUCTANCE MECHANOSENSITIVE CHANNEL"/>
    <property type="match status" value="1"/>
</dbReference>
<dbReference type="Gene3D" id="3.30.70.100">
    <property type="match status" value="1"/>
</dbReference>
<dbReference type="InterPro" id="IPR006685">
    <property type="entry name" value="MscS_channel_2nd"/>
</dbReference>
<feature type="domain" description="Mechanosensitive ion channel MscS" evidence="7">
    <location>
        <begin position="12"/>
        <end position="73"/>
    </location>
</feature>
<dbReference type="InterPro" id="IPR049278">
    <property type="entry name" value="MS_channel_C"/>
</dbReference>
<dbReference type="PANTHER" id="PTHR30221">
    <property type="entry name" value="SMALL-CONDUCTANCE MECHANOSENSITIVE CHANNEL"/>
    <property type="match status" value="1"/>
</dbReference>
<accession>A0ABD5XPW9</accession>
<dbReference type="InterPro" id="IPR010920">
    <property type="entry name" value="LSM_dom_sf"/>
</dbReference>
<evidence type="ECO:0000313" key="10">
    <source>
        <dbReference type="Proteomes" id="UP001596368"/>
    </source>
</evidence>
<dbReference type="AlphaFoldDB" id="A0ABD5XPW9"/>
<keyword evidence="3" id="KW-1003">Cell membrane</keyword>
<proteinExistence type="inferred from homology"/>
<sequence length="189" mass="20281">MTLALGVAGQELIGSLIGGTALVFDPEFNVGDYISWPGGEGTVRSIALRATRVATPNGELVTVPNTVLTNEPITRPFGRGNYRVVDRFAVGYDADVDEAVALFEAAAADLDAVLSEPSPAVYVDELGPDAVRISAHYWIEDPDRSRVFAVRSAYARAVKRRLEAADVEISPPAKREVRGRIGVGGRDDR</sequence>
<evidence type="ECO:0000256" key="3">
    <source>
        <dbReference type="ARBA" id="ARBA00022475"/>
    </source>
</evidence>
<reference evidence="9 10" key="1">
    <citation type="journal article" date="2019" name="Int. J. Syst. Evol. Microbiol.">
        <title>The Global Catalogue of Microorganisms (GCM) 10K type strain sequencing project: providing services to taxonomists for standard genome sequencing and annotation.</title>
        <authorList>
            <consortium name="The Broad Institute Genomics Platform"/>
            <consortium name="The Broad Institute Genome Sequencing Center for Infectious Disease"/>
            <person name="Wu L."/>
            <person name="Ma J."/>
        </authorList>
    </citation>
    <scope>NUCLEOTIDE SEQUENCE [LARGE SCALE GENOMIC DNA]</scope>
    <source>
        <strain evidence="9 10">DT92</strain>
    </source>
</reference>
<comment type="subcellular location">
    <subcellularLocation>
        <location evidence="1">Cell membrane</location>
        <topology evidence="1">Multi-pass membrane protein</topology>
    </subcellularLocation>
</comment>
<evidence type="ECO:0000259" key="8">
    <source>
        <dbReference type="Pfam" id="PF21082"/>
    </source>
</evidence>
<dbReference type="Gene3D" id="2.30.30.60">
    <property type="match status" value="1"/>
</dbReference>
<evidence type="ECO:0000256" key="2">
    <source>
        <dbReference type="ARBA" id="ARBA00008017"/>
    </source>
</evidence>
<evidence type="ECO:0000256" key="4">
    <source>
        <dbReference type="ARBA" id="ARBA00022692"/>
    </source>
</evidence>
<dbReference type="Pfam" id="PF00924">
    <property type="entry name" value="MS_channel_2nd"/>
    <property type="match status" value="1"/>
</dbReference>
<protein>
    <submittedName>
        <fullName evidence="9">Mechanosensitive ion channel family protein</fullName>
    </submittedName>
</protein>
<dbReference type="EMBL" id="JBHSZG010000001">
    <property type="protein sequence ID" value="MFC7137142.1"/>
    <property type="molecule type" value="Genomic_DNA"/>
</dbReference>
<keyword evidence="10" id="KW-1185">Reference proteome</keyword>
<organism evidence="9 10">
    <name type="scientific">Halobaculum litoreum</name>
    <dbReference type="NCBI Taxonomy" id="3031998"/>
    <lineage>
        <taxon>Archaea</taxon>
        <taxon>Methanobacteriati</taxon>
        <taxon>Methanobacteriota</taxon>
        <taxon>Stenosarchaea group</taxon>
        <taxon>Halobacteria</taxon>
        <taxon>Halobacteriales</taxon>
        <taxon>Haloferacaceae</taxon>
        <taxon>Halobaculum</taxon>
    </lineage>
</organism>
<dbReference type="InterPro" id="IPR011066">
    <property type="entry name" value="MscS_channel_C_sf"/>
</dbReference>
<keyword evidence="4" id="KW-0812">Transmembrane</keyword>
<dbReference type="GO" id="GO:0005886">
    <property type="term" value="C:plasma membrane"/>
    <property type="evidence" value="ECO:0007669"/>
    <property type="project" value="UniProtKB-SubCell"/>
</dbReference>
<dbReference type="SUPFAM" id="SSF82689">
    <property type="entry name" value="Mechanosensitive channel protein MscS (YggB), C-terminal domain"/>
    <property type="match status" value="1"/>
</dbReference>
<comment type="similarity">
    <text evidence="2">Belongs to the MscS (TC 1.A.23) family.</text>
</comment>
<evidence type="ECO:0000259" key="7">
    <source>
        <dbReference type="Pfam" id="PF00924"/>
    </source>
</evidence>
<evidence type="ECO:0000313" key="9">
    <source>
        <dbReference type="EMBL" id="MFC7137142.1"/>
    </source>
</evidence>
<feature type="domain" description="Mechanosensitive ion channel MscS C-terminal" evidence="8">
    <location>
        <begin position="88"/>
        <end position="169"/>
    </location>
</feature>
<keyword evidence="5" id="KW-1133">Transmembrane helix</keyword>
<dbReference type="InterPro" id="IPR023408">
    <property type="entry name" value="MscS_beta-dom_sf"/>
</dbReference>
<dbReference type="Pfam" id="PF21082">
    <property type="entry name" value="MS_channel_3rd"/>
    <property type="match status" value="1"/>
</dbReference>
<keyword evidence="6" id="KW-0472">Membrane</keyword>
<dbReference type="SUPFAM" id="SSF50182">
    <property type="entry name" value="Sm-like ribonucleoproteins"/>
    <property type="match status" value="1"/>
</dbReference>
<evidence type="ECO:0000256" key="6">
    <source>
        <dbReference type="ARBA" id="ARBA00023136"/>
    </source>
</evidence>
<dbReference type="Proteomes" id="UP001596368">
    <property type="component" value="Unassembled WGS sequence"/>
</dbReference>
<comment type="caution">
    <text evidence="9">The sequence shown here is derived from an EMBL/GenBank/DDBJ whole genome shotgun (WGS) entry which is preliminary data.</text>
</comment>
<gene>
    <name evidence="9" type="ORF">ACFQRB_13185</name>
</gene>
<name>A0ABD5XPW9_9EURY</name>
<evidence type="ECO:0000256" key="5">
    <source>
        <dbReference type="ARBA" id="ARBA00022989"/>
    </source>
</evidence>
<evidence type="ECO:0000256" key="1">
    <source>
        <dbReference type="ARBA" id="ARBA00004651"/>
    </source>
</evidence>
<dbReference type="InterPro" id="IPR045275">
    <property type="entry name" value="MscS_archaea/bacteria_type"/>
</dbReference>